<keyword evidence="4" id="KW-1185">Reference proteome</keyword>
<dbReference type="InterPro" id="IPR001296">
    <property type="entry name" value="Glyco_trans_1"/>
</dbReference>
<protein>
    <submittedName>
        <fullName evidence="3">Glycosyltransferase involved in cell wall biosynthesis</fullName>
    </submittedName>
</protein>
<dbReference type="SUPFAM" id="SSF53756">
    <property type="entry name" value="UDP-Glycosyltransferase/glycogen phosphorylase"/>
    <property type="match status" value="1"/>
</dbReference>
<dbReference type="PANTHER" id="PTHR46401:SF2">
    <property type="entry name" value="GLYCOSYLTRANSFERASE WBBK-RELATED"/>
    <property type="match status" value="1"/>
</dbReference>
<feature type="domain" description="Glycosyl transferase family 1" evidence="2">
    <location>
        <begin position="203"/>
        <end position="348"/>
    </location>
</feature>
<dbReference type="CDD" id="cd03801">
    <property type="entry name" value="GT4_PimA-like"/>
    <property type="match status" value="1"/>
</dbReference>
<reference evidence="3 4" key="1">
    <citation type="submission" date="2021-03" db="EMBL/GenBank/DDBJ databases">
        <title>Genomic Encyclopedia of Type Strains, Phase IV (KMG-IV): sequencing the most valuable type-strain genomes for metagenomic binning, comparative biology and taxonomic classification.</title>
        <authorList>
            <person name="Goeker M."/>
        </authorList>
    </citation>
    <scope>NUCLEOTIDE SEQUENCE [LARGE SCALE GENOMIC DNA]</scope>
    <source>
        <strain evidence="3 4">DSM 101872</strain>
    </source>
</reference>
<dbReference type="EMBL" id="JAGGLU010000006">
    <property type="protein sequence ID" value="MBP2058101.1"/>
    <property type="molecule type" value="Genomic_DNA"/>
</dbReference>
<dbReference type="Pfam" id="PF00534">
    <property type="entry name" value="Glycos_transf_1"/>
    <property type="match status" value="1"/>
</dbReference>
<dbReference type="RefSeq" id="WP_209686848.1">
    <property type="nucleotide sequence ID" value="NZ_JAGGLU010000006.1"/>
</dbReference>
<dbReference type="Proteomes" id="UP001519292">
    <property type="component" value="Unassembled WGS sequence"/>
</dbReference>
<dbReference type="PANTHER" id="PTHR46401">
    <property type="entry name" value="GLYCOSYLTRANSFERASE WBBK-RELATED"/>
    <property type="match status" value="1"/>
</dbReference>
<evidence type="ECO:0000313" key="4">
    <source>
        <dbReference type="Proteomes" id="UP001519292"/>
    </source>
</evidence>
<gene>
    <name evidence="3" type="ORF">J2Z60_001278</name>
</gene>
<proteinExistence type="predicted"/>
<organism evidence="3 4">
    <name type="scientific">Lactobacillus colini</name>
    <dbReference type="NCBI Taxonomy" id="1819254"/>
    <lineage>
        <taxon>Bacteria</taxon>
        <taxon>Bacillati</taxon>
        <taxon>Bacillota</taxon>
        <taxon>Bacilli</taxon>
        <taxon>Lactobacillales</taxon>
        <taxon>Lactobacillaceae</taxon>
        <taxon>Lactobacillus</taxon>
    </lineage>
</organism>
<dbReference type="Gene3D" id="3.40.50.2000">
    <property type="entry name" value="Glycogen Phosphorylase B"/>
    <property type="match status" value="1"/>
</dbReference>
<sequence>MDNKKITVGYISPVNPEKDRMSWSGTYYNTFHAIKNTGVNVKWLSYNADSLNFKIQTKLANIIYKLRYGQGSSTHSRLMSKIHVRFLDNKELNDCDVIFAPGQIDMLAKLNTKKPIIYYTDGTFKVMVNYYWFGFSDKAIKEGNITEDLATSKATYNFRASKWAANSSIKDYHAERKDTYVFPFGADVPNNHDFASIPDYSSKTLKLLFSGKDWKRKGGNIAVEAVEYLNSVGINTKLYIVGVSNIPENLKNKDFIELVGYIDKNTPDGYNKYLRLYHECNAFILPTRAECAGLVFAEANAYAMPIFSTETGGVGDYVVNGVNGYRLPLSASGRDFGKCIEDAYKDKKFDDLSRGALELYKTSTSWDAWSENFKKFLEKVF</sequence>
<comment type="caution">
    <text evidence="3">The sequence shown here is derived from an EMBL/GenBank/DDBJ whole genome shotgun (WGS) entry which is preliminary data.</text>
</comment>
<accession>A0ABS4MEJ6</accession>
<name>A0ABS4MEJ6_9LACO</name>
<evidence type="ECO:0000313" key="3">
    <source>
        <dbReference type="EMBL" id="MBP2058101.1"/>
    </source>
</evidence>
<evidence type="ECO:0000259" key="2">
    <source>
        <dbReference type="Pfam" id="PF00534"/>
    </source>
</evidence>
<keyword evidence="1" id="KW-0808">Transferase</keyword>
<evidence type="ECO:0000256" key="1">
    <source>
        <dbReference type="ARBA" id="ARBA00022679"/>
    </source>
</evidence>